<gene>
    <name evidence="1" type="ORF">GCM10010334_28140</name>
</gene>
<dbReference type="SUPFAM" id="SSF53448">
    <property type="entry name" value="Nucleotide-diphospho-sugar transferases"/>
    <property type="match status" value="1"/>
</dbReference>
<name>A0A918WX80_9ACTN</name>
<organism evidence="1 2">
    <name type="scientific">Streptomyces finlayi</name>
    <dbReference type="NCBI Taxonomy" id="67296"/>
    <lineage>
        <taxon>Bacteria</taxon>
        <taxon>Bacillati</taxon>
        <taxon>Actinomycetota</taxon>
        <taxon>Actinomycetes</taxon>
        <taxon>Kitasatosporales</taxon>
        <taxon>Streptomycetaceae</taxon>
        <taxon>Streptomyces</taxon>
    </lineage>
</organism>
<accession>A0A918WX80</accession>
<evidence type="ECO:0008006" key="3">
    <source>
        <dbReference type="Google" id="ProtNLM"/>
    </source>
</evidence>
<evidence type="ECO:0000313" key="1">
    <source>
        <dbReference type="EMBL" id="GHC92358.1"/>
    </source>
</evidence>
<dbReference type="RefSeq" id="WP_189821746.1">
    <property type="nucleotide sequence ID" value="NZ_BMVC01000005.1"/>
</dbReference>
<dbReference type="AlphaFoldDB" id="A0A918WX80"/>
<comment type="caution">
    <text evidence="1">The sequence shown here is derived from an EMBL/GenBank/DDBJ whole genome shotgun (WGS) entry which is preliminary data.</text>
</comment>
<sequence length="424" mass="44542">MAPRVSVIVPVPGDADPTLLDGCFSSLFAQTLAPREVDVVAVVRGEGPGADWVTALAPHRTQIRVVTESAQEHESRHAQGAYVLLLDPADRLAPDALEHLVAAAEDSGADQAHGRSAGDGEACVLRRSAPSDGESVTVAVDRVCHYPAGHDVPAAARVVVHQTPALPRWSDGRLRLSGTAGLTHTEGPLQEVVLLLRHGGVGGTEIELTAARDAVGRYSAVLDPAAVPDPARADGVRGPLADGNWTLRIRVTAGGLTRTAWLCAPDDLPEPVPHLTGGGATPVVPATVYASVPHHHLNLDVGARRHRLGADARVAVTRRPLFAPHVTAAVTLPGCPAQAELDLLLVRDERSVVLEGLRITRHAGDRFTLSAPLGAAEPGEWELALRVADAPFSARVPLAGAEDGRPGATLKVPGHWKWTRRLSL</sequence>
<reference evidence="1" key="2">
    <citation type="submission" date="2020-09" db="EMBL/GenBank/DDBJ databases">
        <authorList>
            <person name="Sun Q."/>
            <person name="Ohkuma M."/>
        </authorList>
    </citation>
    <scope>NUCLEOTIDE SEQUENCE</scope>
    <source>
        <strain evidence="1">JCM 4637</strain>
    </source>
</reference>
<dbReference type="Proteomes" id="UP000638353">
    <property type="component" value="Unassembled WGS sequence"/>
</dbReference>
<protein>
    <recommendedName>
        <fullName evidence="3">Glycosyltransferase</fullName>
    </recommendedName>
</protein>
<reference evidence="1" key="1">
    <citation type="journal article" date="2014" name="Int. J. Syst. Evol. Microbiol.">
        <title>Complete genome sequence of Corynebacterium casei LMG S-19264T (=DSM 44701T), isolated from a smear-ripened cheese.</title>
        <authorList>
            <consortium name="US DOE Joint Genome Institute (JGI-PGF)"/>
            <person name="Walter F."/>
            <person name="Albersmeier A."/>
            <person name="Kalinowski J."/>
            <person name="Ruckert C."/>
        </authorList>
    </citation>
    <scope>NUCLEOTIDE SEQUENCE</scope>
    <source>
        <strain evidence="1">JCM 4637</strain>
    </source>
</reference>
<dbReference type="Gene3D" id="3.90.550.10">
    <property type="entry name" value="Spore Coat Polysaccharide Biosynthesis Protein SpsA, Chain A"/>
    <property type="match status" value="1"/>
</dbReference>
<dbReference type="EMBL" id="BMVC01000005">
    <property type="protein sequence ID" value="GHC92358.1"/>
    <property type="molecule type" value="Genomic_DNA"/>
</dbReference>
<evidence type="ECO:0000313" key="2">
    <source>
        <dbReference type="Proteomes" id="UP000638353"/>
    </source>
</evidence>
<dbReference type="InterPro" id="IPR029044">
    <property type="entry name" value="Nucleotide-diphossugar_trans"/>
</dbReference>
<proteinExistence type="predicted"/>